<dbReference type="EMBL" id="JAVRRJ010000002">
    <property type="protein sequence ID" value="KAK5087852.1"/>
    <property type="molecule type" value="Genomic_DNA"/>
</dbReference>
<protein>
    <submittedName>
        <fullName evidence="1">Uncharacterized protein</fullName>
    </submittedName>
</protein>
<sequence length="233" mass="26548">MAGAEEPVPDFIEQTITFQDGQSFEILKPLTNYRSCHDGTPKEARMVFTCRRISPDASTEEYVMKVKTQLPAEGQVPIVHPSTTTEHELKALTTFHNVKSSFAPQLVGFHCQAQDGRGPLPGGFQTFTVMTKMPGYALFGKYWNMSTQDRDEIIPKAAEALRSIYALGIEPVDRGMRNVIWDPDMKQCSIIDFELWNETQEIFADDKTELQRWGLIRTPPAKDHWAAWNSMYR</sequence>
<dbReference type="Proteomes" id="UP001309876">
    <property type="component" value="Unassembled WGS sequence"/>
</dbReference>
<dbReference type="SUPFAM" id="SSF56112">
    <property type="entry name" value="Protein kinase-like (PK-like)"/>
    <property type="match status" value="1"/>
</dbReference>
<comment type="caution">
    <text evidence="1">The sequence shown here is derived from an EMBL/GenBank/DDBJ whole genome shotgun (WGS) entry which is preliminary data.</text>
</comment>
<accession>A0AAN7T3S9</accession>
<evidence type="ECO:0000313" key="2">
    <source>
        <dbReference type="Proteomes" id="UP001309876"/>
    </source>
</evidence>
<gene>
    <name evidence="1" type="ORF">LTR05_002067</name>
</gene>
<name>A0AAN7T3S9_9EURO</name>
<dbReference type="AlphaFoldDB" id="A0AAN7T3S9"/>
<evidence type="ECO:0000313" key="1">
    <source>
        <dbReference type="EMBL" id="KAK5087852.1"/>
    </source>
</evidence>
<dbReference type="InterPro" id="IPR011009">
    <property type="entry name" value="Kinase-like_dom_sf"/>
</dbReference>
<reference evidence="1 2" key="1">
    <citation type="submission" date="2023-08" db="EMBL/GenBank/DDBJ databases">
        <title>Black Yeasts Isolated from many extreme environments.</title>
        <authorList>
            <person name="Coleine C."/>
            <person name="Stajich J.E."/>
            <person name="Selbmann L."/>
        </authorList>
    </citation>
    <scope>NUCLEOTIDE SEQUENCE [LARGE SCALE GENOMIC DNA]</scope>
    <source>
        <strain evidence="1 2">CCFEE 5910</strain>
    </source>
</reference>
<keyword evidence="2" id="KW-1185">Reference proteome</keyword>
<proteinExistence type="predicted"/>
<organism evidence="1 2">
    <name type="scientific">Lithohypha guttulata</name>
    <dbReference type="NCBI Taxonomy" id="1690604"/>
    <lineage>
        <taxon>Eukaryota</taxon>
        <taxon>Fungi</taxon>
        <taxon>Dikarya</taxon>
        <taxon>Ascomycota</taxon>
        <taxon>Pezizomycotina</taxon>
        <taxon>Eurotiomycetes</taxon>
        <taxon>Chaetothyriomycetidae</taxon>
        <taxon>Chaetothyriales</taxon>
        <taxon>Trichomeriaceae</taxon>
        <taxon>Lithohypha</taxon>
    </lineage>
</organism>